<feature type="transmembrane region" description="Helical" evidence="7">
    <location>
        <begin position="181"/>
        <end position="200"/>
    </location>
</feature>
<dbReference type="Pfam" id="PF07662">
    <property type="entry name" value="Nucleos_tra2_C"/>
    <property type="match status" value="1"/>
</dbReference>
<dbReference type="GO" id="GO:0005886">
    <property type="term" value="C:plasma membrane"/>
    <property type="evidence" value="ECO:0007669"/>
    <property type="project" value="UniProtKB-SubCell"/>
</dbReference>
<protein>
    <recommendedName>
        <fullName evidence="12">Sodium/nucleoside cotransporter</fullName>
    </recommendedName>
</protein>
<evidence type="ECO:0000256" key="2">
    <source>
        <dbReference type="ARBA" id="ARBA00009033"/>
    </source>
</evidence>
<evidence type="ECO:0000313" key="10">
    <source>
        <dbReference type="EMBL" id="GJJ69180.1"/>
    </source>
</evidence>
<evidence type="ECO:0000256" key="1">
    <source>
        <dbReference type="ARBA" id="ARBA00004651"/>
    </source>
</evidence>
<sequence length="558" mass="60294">MSHEKSSSIHMEDEKVDHTIQVEDESDEVASQYSNYDGRFGFYYRNKSLIDHIFVFCVCTGLFIPAVIIHKEGNVLVLSLLYAAVVWWLLLRHLPTGSVSGPIAAVWNGGARMIDRLPKMVVRAIGYGIPPVALILTAALRADDIHGTRGQRLISCLGLVVLLLCTIAFSKNRKAISWKIVWTGIFMQYLLGLLIIRWSVGYDVFQFIAQQAENFLSYASQGREFIFGPNAVMVHGESIDFAGSFAVSVLPAIILFAAVIQCLYYYNIVQSVVASMASLVIHIIDISGVECVAACAAPFVGMSEASMLVGPFVSEMTDAELHQVLTSGFATISGSVFLGLLSFGADATALLTCCMMSVPCAIVISKIRFPELEVPLTKGTAVAPAYKDRESNAIHAISNGAIFGIKLCIVIIAVLLAVISLLGLTNGFLGWIFNFYGVEISIQKIASWVLYPLAWLVGIPNQDLMPAAEAMGIKFILNEFAAFDKFTKIQATLNPRTALLTTYAMASFANIGSIGTQISLFLTLAPDRADAIARLSFSACMCGAVSTLISACIAGIVS</sequence>
<feature type="transmembrane region" description="Helical" evidence="7">
    <location>
        <begin position="152"/>
        <end position="169"/>
    </location>
</feature>
<name>A0A9P3H300_9FUNG</name>
<feature type="transmembrane region" description="Helical" evidence="7">
    <location>
        <begin position="120"/>
        <end position="140"/>
    </location>
</feature>
<feature type="transmembrane region" description="Helical" evidence="7">
    <location>
        <begin position="75"/>
        <end position="91"/>
    </location>
</feature>
<keyword evidence="3" id="KW-1003">Cell membrane</keyword>
<dbReference type="Pfam" id="PF01773">
    <property type="entry name" value="Nucleos_tra2_N"/>
    <property type="match status" value="1"/>
</dbReference>
<feature type="transmembrane region" description="Helical" evidence="7">
    <location>
        <begin position="321"/>
        <end position="341"/>
    </location>
</feature>
<dbReference type="OrthoDB" id="6075923at2759"/>
<evidence type="ECO:0000256" key="7">
    <source>
        <dbReference type="SAM" id="Phobius"/>
    </source>
</evidence>
<reference evidence="10" key="1">
    <citation type="submission" date="2021-11" db="EMBL/GenBank/DDBJ databases">
        <authorList>
            <person name="Herlambang A."/>
            <person name="Guo Y."/>
            <person name="Takashima Y."/>
            <person name="Nishizawa T."/>
        </authorList>
    </citation>
    <scope>NUCLEOTIDE SEQUENCE</scope>
    <source>
        <strain evidence="10">E1425</strain>
    </source>
</reference>
<comment type="caution">
    <text evidence="10">The sequence shown here is derived from an EMBL/GenBank/DDBJ whole genome shotgun (WGS) entry which is preliminary data.</text>
</comment>
<accession>A0A9P3H300</accession>
<feature type="transmembrane region" description="Helical" evidence="7">
    <location>
        <begin position="503"/>
        <end position="525"/>
    </location>
</feature>
<feature type="transmembrane region" description="Helical" evidence="7">
    <location>
        <begin position="401"/>
        <end position="424"/>
    </location>
</feature>
<keyword evidence="6 7" id="KW-0472">Membrane</keyword>
<dbReference type="PANTHER" id="PTHR10590:SF4">
    <property type="entry name" value="SOLUTE CARRIER FAMILY 28 MEMBER 3"/>
    <property type="match status" value="1"/>
</dbReference>
<dbReference type="Proteomes" id="UP000827284">
    <property type="component" value="Unassembled WGS sequence"/>
</dbReference>
<evidence type="ECO:0008006" key="12">
    <source>
        <dbReference type="Google" id="ProtNLM"/>
    </source>
</evidence>
<feature type="domain" description="Concentrative nucleoside transporter N-terminal" evidence="8">
    <location>
        <begin position="157"/>
        <end position="229"/>
    </location>
</feature>
<feature type="transmembrane region" description="Helical" evidence="7">
    <location>
        <begin position="49"/>
        <end position="69"/>
    </location>
</feature>
<dbReference type="InterPro" id="IPR002668">
    <property type="entry name" value="CNT_N_dom"/>
</dbReference>
<gene>
    <name evidence="10" type="ORF">EMPS_01526</name>
</gene>
<dbReference type="AlphaFoldDB" id="A0A9P3H300"/>
<dbReference type="GO" id="GO:0005337">
    <property type="term" value="F:nucleoside transmembrane transporter activity"/>
    <property type="evidence" value="ECO:0007669"/>
    <property type="project" value="InterPro"/>
</dbReference>
<keyword evidence="5 7" id="KW-1133">Transmembrane helix</keyword>
<organism evidence="10 11">
    <name type="scientific">Entomortierella parvispora</name>
    <dbReference type="NCBI Taxonomy" id="205924"/>
    <lineage>
        <taxon>Eukaryota</taxon>
        <taxon>Fungi</taxon>
        <taxon>Fungi incertae sedis</taxon>
        <taxon>Mucoromycota</taxon>
        <taxon>Mortierellomycotina</taxon>
        <taxon>Mortierellomycetes</taxon>
        <taxon>Mortierellales</taxon>
        <taxon>Mortierellaceae</taxon>
        <taxon>Entomortierella</taxon>
    </lineage>
</organism>
<comment type="similarity">
    <text evidence="2">Belongs to the concentrative nucleoside transporter (CNT) (TC 2.A.41) family.</text>
</comment>
<feature type="transmembrane region" description="Helical" evidence="7">
    <location>
        <begin position="241"/>
        <end position="267"/>
    </location>
</feature>
<dbReference type="PANTHER" id="PTHR10590">
    <property type="entry name" value="SODIUM/NUCLEOSIDE COTRANSPORTER"/>
    <property type="match status" value="1"/>
</dbReference>
<evidence type="ECO:0000313" key="11">
    <source>
        <dbReference type="Proteomes" id="UP000827284"/>
    </source>
</evidence>
<evidence type="ECO:0000259" key="9">
    <source>
        <dbReference type="Pfam" id="PF07662"/>
    </source>
</evidence>
<proteinExistence type="inferred from homology"/>
<reference evidence="10" key="2">
    <citation type="journal article" date="2022" name="Microbiol. Resour. Announc.">
        <title>Whole-Genome Sequence of Entomortierella parvispora E1425, a Mucoromycotan Fungus Associated with Burkholderiaceae-Related Endosymbiotic Bacteria.</title>
        <authorList>
            <person name="Herlambang A."/>
            <person name="Guo Y."/>
            <person name="Takashima Y."/>
            <person name="Narisawa K."/>
            <person name="Ohta H."/>
            <person name="Nishizawa T."/>
        </authorList>
    </citation>
    <scope>NUCLEOTIDE SEQUENCE</scope>
    <source>
        <strain evidence="10">E1425</strain>
    </source>
</reference>
<feature type="transmembrane region" description="Helical" evidence="7">
    <location>
        <begin position="537"/>
        <end position="557"/>
    </location>
</feature>
<keyword evidence="11" id="KW-1185">Reference proteome</keyword>
<dbReference type="InterPro" id="IPR011657">
    <property type="entry name" value="CNT_C_dom"/>
</dbReference>
<feature type="domain" description="Concentrative nucleoside transporter C-terminal" evidence="9">
    <location>
        <begin position="350"/>
        <end position="555"/>
    </location>
</feature>
<evidence type="ECO:0000259" key="8">
    <source>
        <dbReference type="Pfam" id="PF01773"/>
    </source>
</evidence>
<dbReference type="InterPro" id="IPR008276">
    <property type="entry name" value="C_nuclsd_transpt"/>
</dbReference>
<evidence type="ECO:0000256" key="6">
    <source>
        <dbReference type="ARBA" id="ARBA00023136"/>
    </source>
</evidence>
<keyword evidence="4 7" id="KW-0812">Transmembrane</keyword>
<comment type="subcellular location">
    <subcellularLocation>
        <location evidence="1">Cell membrane</location>
        <topology evidence="1">Multi-pass membrane protein</topology>
    </subcellularLocation>
</comment>
<evidence type="ECO:0000256" key="3">
    <source>
        <dbReference type="ARBA" id="ARBA00022475"/>
    </source>
</evidence>
<feature type="transmembrane region" description="Helical" evidence="7">
    <location>
        <begin position="279"/>
        <end position="301"/>
    </location>
</feature>
<evidence type="ECO:0000256" key="4">
    <source>
        <dbReference type="ARBA" id="ARBA00022692"/>
    </source>
</evidence>
<dbReference type="GO" id="GO:0015293">
    <property type="term" value="F:symporter activity"/>
    <property type="evidence" value="ECO:0007669"/>
    <property type="project" value="TreeGrafter"/>
</dbReference>
<dbReference type="EMBL" id="BQFW01000002">
    <property type="protein sequence ID" value="GJJ69180.1"/>
    <property type="molecule type" value="Genomic_DNA"/>
</dbReference>
<evidence type="ECO:0000256" key="5">
    <source>
        <dbReference type="ARBA" id="ARBA00022989"/>
    </source>
</evidence>